<comment type="caution">
    <text evidence="3">The sequence shown here is derived from an EMBL/GenBank/DDBJ whole genome shotgun (WGS) entry which is preliminary data.</text>
</comment>
<dbReference type="AlphaFoldDB" id="A0A2R5HI23"/>
<dbReference type="InterPro" id="IPR023896">
    <property type="entry name" value="LTA_DltD"/>
</dbReference>
<evidence type="ECO:0000313" key="4">
    <source>
        <dbReference type="Proteomes" id="UP000245021"/>
    </source>
</evidence>
<evidence type="ECO:0000313" key="3">
    <source>
        <dbReference type="EMBL" id="GBG97115.1"/>
    </source>
</evidence>
<gene>
    <name evidence="3" type="primary">dltD</name>
    <name evidence="3" type="ORF">NtB2_01252</name>
</gene>
<dbReference type="NCBIfam" id="TIGR04092">
    <property type="entry name" value="LTA_DltD"/>
    <property type="match status" value="1"/>
</dbReference>
<dbReference type="OrthoDB" id="1700484at2"/>
<comment type="similarity">
    <text evidence="1">Belongs to the DltD family.</text>
</comment>
<keyword evidence="1" id="KW-1003">Cell membrane</keyword>
<name>A0A2R5HI23_9LACT</name>
<keyword evidence="2" id="KW-0812">Transmembrane</keyword>
<organism evidence="3 4">
    <name type="scientific">Lactococcus termiticola</name>
    <dbReference type="NCBI Taxonomy" id="2169526"/>
    <lineage>
        <taxon>Bacteria</taxon>
        <taxon>Bacillati</taxon>
        <taxon>Bacillota</taxon>
        <taxon>Bacilli</taxon>
        <taxon>Lactobacillales</taxon>
        <taxon>Streptococcaceae</taxon>
        <taxon>Lactococcus</taxon>
    </lineage>
</organism>
<reference evidence="3 4" key="1">
    <citation type="journal article" date="2018" name="Genome Announc.">
        <title>Draft Genome Sequence of Lactococcus sp. Strain NtB2 (JCM 32569), Isolated from the Gut of the Higher Termite Nasutitermes takasagoensis.</title>
        <authorList>
            <person name="Noda S."/>
            <person name="Aihara C."/>
            <person name="Yuki M."/>
            <person name="Ohkuma M."/>
        </authorList>
    </citation>
    <scope>NUCLEOTIDE SEQUENCE [LARGE SCALE GENOMIC DNA]</scope>
    <source>
        <strain evidence="3 4">NtB2</strain>
    </source>
</reference>
<keyword evidence="2" id="KW-1133">Transmembrane helix</keyword>
<dbReference type="UniPathway" id="UPA00556"/>
<protein>
    <recommendedName>
        <fullName evidence="1">Protein DltD</fullName>
    </recommendedName>
</protein>
<dbReference type="EMBL" id="BFFO01000007">
    <property type="protein sequence ID" value="GBG97115.1"/>
    <property type="molecule type" value="Genomic_DNA"/>
</dbReference>
<dbReference type="PIRSF" id="PIRSF021438">
    <property type="entry name" value="DltD"/>
    <property type="match status" value="1"/>
</dbReference>
<keyword evidence="4" id="KW-1185">Reference proteome</keyword>
<dbReference type="Proteomes" id="UP000245021">
    <property type="component" value="Unassembled WGS sequence"/>
</dbReference>
<dbReference type="GO" id="GO:0070395">
    <property type="term" value="P:lipoteichoic acid biosynthetic process"/>
    <property type="evidence" value="ECO:0007669"/>
    <property type="project" value="UniProtKB-UniRule"/>
</dbReference>
<dbReference type="InterPro" id="IPR006998">
    <property type="entry name" value="DltD"/>
</dbReference>
<evidence type="ECO:0000256" key="2">
    <source>
        <dbReference type="SAM" id="Phobius"/>
    </source>
</evidence>
<comment type="pathway">
    <text evidence="1">Cell wall biogenesis; lipoteichoic acid biosynthesis.</text>
</comment>
<dbReference type="Pfam" id="PF04914">
    <property type="entry name" value="DltD"/>
    <property type="match status" value="1"/>
</dbReference>
<dbReference type="PANTHER" id="PTHR40039">
    <property type="entry name" value="PROTEIN DLTD"/>
    <property type="match status" value="1"/>
</dbReference>
<sequence>MKKHKIWNHILPVIFAFILVGLVIFGPWSITPKYAKDTLKEVAINPKIREFYIGSSVKDQALADKTFLPIMGSSELEHFDAFHPSSFFAKYDPKVTPYLIGAPGTQSLANFYYLSSTGNRMKNRKIVFIISPQWFSKKGTSEAELSNFVSKDALYSWLKSADPKDKATQSLAKRMLGFKSLDDPAIVNAMRQLAAGHPIYLADKLQIDAGSRLHDREDALFSGLNLGKLKLHPENLTALNQELPDKLNFDELDKLAYEAGEKASDNNKYQVKNSVWTKNLAPQEKQRKDSMKNVSYLQSPEYSDFQQLLNLFAKNHDDVQFVIQPVNGAWYSYTGLSYDKLEDFSNKITYQLQSQGFTNILDLTDKYNEKYYVEETIHFGNRGWLAVDKQIQSFLKAPSQTDYTLDNEEFLSPEWDNDNFDQ</sequence>
<dbReference type="RefSeq" id="WP_109246074.1">
    <property type="nucleotide sequence ID" value="NZ_BFFO01000007.1"/>
</dbReference>
<accession>A0A2R5HI23</accession>
<dbReference type="GO" id="GO:0005886">
    <property type="term" value="C:plasma membrane"/>
    <property type="evidence" value="ECO:0007669"/>
    <property type="project" value="UniProtKB-UniRule"/>
</dbReference>
<evidence type="ECO:0000256" key="1">
    <source>
        <dbReference type="PIRNR" id="PIRNR021438"/>
    </source>
</evidence>
<feature type="transmembrane region" description="Helical" evidence="2">
    <location>
        <begin position="7"/>
        <end position="30"/>
    </location>
</feature>
<dbReference type="PANTHER" id="PTHR40039:SF1">
    <property type="entry name" value="PROTEIN DLTD"/>
    <property type="match status" value="1"/>
</dbReference>
<keyword evidence="1 2" id="KW-0472">Membrane</keyword>
<proteinExistence type="inferred from homology"/>